<dbReference type="InterPro" id="IPR036354">
    <property type="entry name" value="Prot_inh_pot1_sf"/>
</dbReference>
<feature type="non-terminal residue" evidence="4">
    <location>
        <position position="1"/>
    </location>
</feature>
<evidence type="ECO:0000313" key="4">
    <source>
        <dbReference type="EMBL" id="OIT06534.1"/>
    </source>
</evidence>
<dbReference type="GO" id="GO:0004867">
    <property type="term" value="F:serine-type endopeptidase inhibitor activity"/>
    <property type="evidence" value="ECO:0007669"/>
    <property type="project" value="UniProtKB-KW"/>
</dbReference>
<dbReference type="PANTHER" id="PTHR33091">
    <property type="entry name" value="PROTEIN, PUTATIVE, EXPRESSED-RELATED"/>
    <property type="match status" value="1"/>
</dbReference>
<evidence type="ECO:0000313" key="5">
    <source>
        <dbReference type="Proteomes" id="UP000187609"/>
    </source>
</evidence>
<dbReference type="SMR" id="A0A1J6INT9"/>
<evidence type="ECO:0000256" key="3">
    <source>
        <dbReference type="ARBA" id="ARBA00022900"/>
    </source>
</evidence>
<comment type="caution">
    <text evidence="4">The sequence shown here is derived from an EMBL/GenBank/DDBJ whole genome shotgun (WGS) entry which is preliminary data.</text>
</comment>
<dbReference type="AlphaFoldDB" id="A0A1J6INT9"/>
<reference evidence="4" key="1">
    <citation type="submission" date="2016-11" db="EMBL/GenBank/DDBJ databases">
        <title>The genome of Nicotiana attenuata.</title>
        <authorList>
            <person name="Xu S."/>
            <person name="Brockmoeller T."/>
            <person name="Gaquerel E."/>
            <person name="Navarro A."/>
            <person name="Kuhl H."/>
            <person name="Gase K."/>
            <person name="Ling Z."/>
            <person name="Zhou W."/>
            <person name="Kreitzer C."/>
            <person name="Stanke M."/>
            <person name="Tang H."/>
            <person name="Lyons E."/>
            <person name="Pandey P."/>
            <person name="Pandey S.P."/>
            <person name="Timmermann B."/>
            <person name="Baldwin I.T."/>
        </authorList>
    </citation>
    <scope>NUCLEOTIDE SEQUENCE [LARGE SCALE GENOMIC DNA]</scope>
    <source>
        <strain evidence="4">UT</strain>
    </source>
</reference>
<dbReference type="PANTHER" id="PTHR33091:SF81">
    <property type="entry name" value="SERINE PROTEASE INHIBITOR, POTATO INHIBITOR I-TYPE FAMILY PROTEIN"/>
    <property type="match status" value="1"/>
</dbReference>
<dbReference type="Gene3D" id="3.30.10.10">
    <property type="entry name" value="Trypsin Inhibitor V, subunit A"/>
    <property type="match status" value="1"/>
</dbReference>
<proteinExistence type="inferred from homology"/>
<accession>A0A1J6INT9</accession>
<keyword evidence="5" id="KW-1185">Reference proteome</keyword>
<dbReference type="GO" id="GO:0009611">
    <property type="term" value="P:response to wounding"/>
    <property type="evidence" value="ECO:0007669"/>
    <property type="project" value="InterPro"/>
</dbReference>
<dbReference type="Gramene" id="OIT06534">
    <property type="protein sequence ID" value="OIT06534"/>
    <property type="gene ID" value="A4A49_61514"/>
</dbReference>
<dbReference type="OMA" id="ETIPYEW"/>
<sequence length="85" mass="9701">KYLPCFYCDCTGNRCKKSGETIPYEWPDLLGVEIMRAKATVESTNSNVTAVPLDYRCLHIWNTCCNRVWLCPDAKGRVREIPMVG</sequence>
<name>A0A1J6INT9_NICAT</name>
<dbReference type="Pfam" id="PF00280">
    <property type="entry name" value="potato_inhibit"/>
    <property type="match status" value="1"/>
</dbReference>
<dbReference type="InterPro" id="IPR000864">
    <property type="entry name" value="Prot_inh_pot1"/>
</dbReference>
<dbReference type="SUPFAM" id="SSF54654">
    <property type="entry name" value="CI-2 family of serine protease inhibitors"/>
    <property type="match status" value="1"/>
</dbReference>
<evidence type="ECO:0000256" key="2">
    <source>
        <dbReference type="ARBA" id="ARBA00022690"/>
    </source>
</evidence>
<gene>
    <name evidence="4" type="ORF">A4A49_61514</name>
</gene>
<dbReference type="EMBL" id="MJEQ01037184">
    <property type="protein sequence ID" value="OIT06534.1"/>
    <property type="molecule type" value="Genomic_DNA"/>
</dbReference>
<organism evidence="4 5">
    <name type="scientific">Nicotiana attenuata</name>
    <name type="common">Coyote tobacco</name>
    <dbReference type="NCBI Taxonomy" id="49451"/>
    <lineage>
        <taxon>Eukaryota</taxon>
        <taxon>Viridiplantae</taxon>
        <taxon>Streptophyta</taxon>
        <taxon>Embryophyta</taxon>
        <taxon>Tracheophyta</taxon>
        <taxon>Spermatophyta</taxon>
        <taxon>Magnoliopsida</taxon>
        <taxon>eudicotyledons</taxon>
        <taxon>Gunneridae</taxon>
        <taxon>Pentapetalae</taxon>
        <taxon>asterids</taxon>
        <taxon>lamiids</taxon>
        <taxon>Solanales</taxon>
        <taxon>Solanaceae</taxon>
        <taxon>Nicotianoideae</taxon>
        <taxon>Nicotianeae</taxon>
        <taxon>Nicotiana</taxon>
    </lineage>
</organism>
<keyword evidence="3" id="KW-0722">Serine protease inhibitor</keyword>
<dbReference type="Proteomes" id="UP000187609">
    <property type="component" value="Unassembled WGS sequence"/>
</dbReference>
<keyword evidence="2" id="KW-0646">Protease inhibitor</keyword>
<evidence type="ECO:0000256" key="1">
    <source>
        <dbReference type="ARBA" id="ARBA00008210"/>
    </source>
</evidence>
<comment type="similarity">
    <text evidence="1">Belongs to the protease inhibitor I13 (potato type I serine protease inhibitor) family.</text>
</comment>
<protein>
    <submittedName>
        <fullName evidence="4">Uncharacterized protein</fullName>
    </submittedName>
</protein>